<reference evidence="2" key="1">
    <citation type="submission" date="2020-06" db="EMBL/GenBank/DDBJ databases">
        <title>WGS assembly of Ceratodon purpureus strain R40.</title>
        <authorList>
            <person name="Carey S.B."/>
            <person name="Jenkins J."/>
            <person name="Shu S."/>
            <person name="Lovell J.T."/>
            <person name="Sreedasyam A."/>
            <person name="Maumus F."/>
            <person name="Tiley G.P."/>
            <person name="Fernandez-Pozo N."/>
            <person name="Barry K."/>
            <person name="Chen C."/>
            <person name="Wang M."/>
            <person name="Lipzen A."/>
            <person name="Daum C."/>
            <person name="Saski C.A."/>
            <person name="Payton A.C."/>
            <person name="Mcbreen J.C."/>
            <person name="Conrad R.E."/>
            <person name="Kollar L.M."/>
            <person name="Olsson S."/>
            <person name="Huttunen S."/>
            <person name="Landis J.B."/>
            <person name="Wickett N.J."/>
            <person name="Johnson M.G."/>
            <person name="Rensing S.A."/>
            <person name="Grimwood J."/>
            <person name="Schmutz J."/>
            <person name="Mcdaniel S.F."/>
        </authorList>
    </citation>
    <scope>NUCLEOTIDE SEQUENCE</scope>
    <source>
        <strain evidence="2">R40</strain>
    </source>
</reference>
<feature type="compositionally biased region" description="Basic residues" evidence="1">
    <location>
        <begin position="428"/>
        <end position="437"/>
    </location>
</feature>
<gene>
    <name evidence="2" type="ORF">KC19_VG141100</name>
</gene>
<feature type="compositionally biased region" description="Polar residues" evidence="1">
    <location>
        <begin position="224"/>
        <end position="240"/>
    </location>
</feature>
<evidence type="ECO:0000256" key="1">
    <source>
        <dbReference type="SAM" id="MobiDB-lite"/>
    </source>
</evidence>
<feature type="region of interest" description="Disordered" evidence="1">
    <location>
        <begin position="423"/>
        <end position="457"/>
    </location>
</feature>
<keyword evidence="3" id="KW-1185">Reference proteome</keyword>
<protein>
    <submittedName>
        <fullName evidence="2">Uncharacterized protein</fullName>
    </submittedName>
</protein>
<dbReference type="AlphaFoldDB" id="A0A8T0HQK1"/>
<evidence type="ECO:0000313" key="2">
    <source>
        <dbReference type="EMBL" id="KAG0573015.1"/>
    </source>
</evidence>
<proteinExistence type="predicted"/>
<evidence type="ECO:0000313" key="3">
    <source>
        <dbReference type="Proteomes" id="UP000822688"/>
    </source>
</evidence>
<feature type="region of interest" description="Disordered" evidence="1">
    <location>
        <begin position="117"/>
        <end position="149"/>
    </location>
</feature>
<name>A0A8T0HQK1_CERPU</name>
<sequence length="557" mass="61384">MSHCRYQWRNFWKATGRGDKHEQCPTESFPALVTYWHTLESEEEERALELEMEQSYNQSGAQGLGADGAQAAVATPWNVTTAGDDDSVLWGSMDAPSQSETMTTPSQSVPYADIQSAAGATSSTPTPTYGTTQRREVSERSSLLGSPPHALFTAKTRTSVPIEECRIRRELQPLPSVNDNDKQWRECMERRMDNTASEVSSLGRKIEFLIDTLLSKGQRPDVGNDSTNPDSASPGITPNSRVELEAIGKGVRSLSGNGARMGSVSVVSHEIPSDGQPFRELGDGGDSISGKAVNEFSRTERNPDLAVGAADHALQQNSVYQAEKSPPTITAAYIPPHITHNAMQVAMGSFDDEILCTQWRAAISDSGESENEEPPLKKTCYGKHVTDATTSRMAHTDHNEFAGKGSAAESLIHVQGQARNAFLPARERSKRTTKRPSKYLDQVPPSQNRPRIDKAGPLHPKRYVWVMHPDHQNETVALGQSGPHWNSKKTKNVPNVSGVPWEPGMQPVTIEHVYPQWSHVIPMYPDKQRQGLQTMADAMNGEFAEDSTILWRTNYLN</sequence>
<dbReference type="Proteomes" id="UP000822688">
    <property type="component" value="Chromosome V"/>
</dbReference>
<feature type="region of interest" description="Disordered" evidence="1">
    <location>
        <begin position="216"/>
        <end position="240"/>
    </location>
</feature>
<organism evidence="2 3">
    <name type="scientific">Ceratodon purpureus</name>
    <name type="common">Fire moss</name>
    <name type="synonym">Dicranum purpureum</name>
    <dbReference type="NCBI Taxonomy" id="3225"/>
    <lineage>
        <taxon>Eukaryota</taxon>
        <taxon>Viridiplantae</taxon>
        <taxon>Streptophyta</taxon>
        <taxon>Embryophyta</taxon>
        <taxon>Bryophyta</taxon>
        <taxon>Bryophytina</taxon>
        <taxon>Bryopsida</taxon>
        <taxon>Dicranidae</taxon>
        <taxon>Pseudoditrichales</taxon>
        <taxon>Ditrichaceae</taxon>
        <taxon>Ceratodon</taxon>
    </lineage>
</organism>
<feature type="compositionally biased region" description="Low complexity" evidence="1">
    <location>
        <begin position="117"/>
        <end position="132"/>
    </location>
</feature>
<dbReference type="EMBL" id="CM026426">
    <property type="protein sequence ID" value="KAG0573015.1"/>
    <property type="molecule type" value="Genomic_DNA"/>
</dbReference>
<accession>A0A8T0HQK1</accession>
<comment type="caution">
    <text evidence="2">The sequence shown here is derived from an EMBL/GenBank/DDBJ whole genome shotgun (WGS) entry which is preliminary data.</text>
</comment>
<feature type="region of interest" description="Disordered" evidence="1">
    <location>
        <begin position="479"/>
        <end position="500"/>
    </location>
</feature>